<proteinExistence type="predicted"/>
<dbReference type="InterPro" id="IPR043502">
    <property type="entry name" value="DNA/RNA_pol_sf"/>
</dbReference>
<dbReference type="GO" id="GO:0071897">
    <property type="term" value="P:DNA biosynthetic process"/>
    <property type="evidence" value="ECO:0007669"/>
    <property type="project" value="UniProtKB-ARBA"/>
</dbReference>
<evidence type="ECO:0000313" key="2">
    <source>
        <dbReference type="EMBL" id="JAG22259.1"/>
    </source>
</evidence>
<feature type="non-terminal residue" evidence="2">
    <location>
        <position position="1"/>
    </location>
</feature>
<dbReference type="InterPro" id="IPR043128">
    <property type="entry name" value="Rev_trsase/Diguanyl_cyclase"/>
</dbReference>
<dbReference type="PANTHER" id="PTHR47027">
    <property type="entry name" value="REVERSE TRANSCRIPTASE DOMAIN-CONTAINING PROTEIN"/>
    <property type="match status" value="1"/>
</dbReference>
<sequence length="698" mass="78645">NVRDSSEFWGLVRSLRPGQQRRIGDIPMSAWVRYFSAQWSLADGVSIACGYVVPLASNAEMDRPFMLGELRTALAKAKENKAPGLDRVAYEFYKNAPDSFLMDLLAVFNRAYELGTVPTSFSTSIIFPLFKKGDINSVSDYRGLSFINCSAKLYCALLLARLEYHFDSERILNESQCGFRKGYSTTDAIFTLTNLVHIRFNAGPRHKLYAFFVDFKAAFDGVRHDLLFQKLGAAGVGGRFMAALGSMYTNGTGAVWGKDGVSQPFPIECGVRQGCLLSPQLFALYINDLISALPCGVRVGNTSIRALMYADDIVILAESSHDLRRNIFGLEEYTARWGLTVNLAKSKVMVFRRGGRLGAGDQFVFSGNPIEVVASYKYLGVTLTTRLSFSQHFTERAAAAKLGINSVYRSLFRRSSIPIQAKFRIFNAVSRAVLCYGAQVTGYIQSNSLEQVLRYFVKLIFSLPRNTPNYFTYLETGAQPIFVYTLSLACQYVIKALKMPPDRYPGIVAREVVRSEVSWFQAIRDLAQKRGCTFHGSLDLLNEWSEQLESLVEAVSQSWTNDMRAAAMSSRNPLYPSLNLDVRPGNLQVDGDHPLWIIRWVLKLRGALIPLNDGIYLRSESPRRICSLCNRDSNEDILHFFGSCPVLGEFRLRFFGESVLSMERMTCLLNNREHWSRVSQFGVQAWKYRDSLVAEFNW</sequence>
<dbReference type="SUPFAM" id="SSF56672">
    <property type="entry name" value="DNA/RNA polymerases"/>
    <property type="match status" value="1"/>
</dbReference>
<dbReference type="Pfam" id="PF00078">
    <property type="entry name" value="RVT_1"/>
    <property type="match status" value="1"/>
</dbReference>
<accession>A0A0A9XQM2</accession>
<dbReference type="PROSITE" id="PS50878">
    <property type="entry name" value="RT_POL"/>
    <property type="match status" value="1"/>
</dbReference>
<name>A0A0A9XQM2_LYGHE</name>
<organism evidence="2">
    <name type="scientific">Lygus hesperus</name>
    <name type="common">Western plant bug</name>
    <dbReference type="NCBI Taxonomy" id="30085"/>
    <lineage>
        <taxon>Eukaryota</taxon>
        <taxon>Metazoa</taxon>
        <taxon>Ecdysozoa</taxon>
        <taxon>Arthropoda</taxon>
        <taxon>Hexapoda</taxon>
        <taxon>Insecta</taxon>
        <taxon>Pterygota</taxon>
        <taxon>Neoptera</taxon>
        <taxon>Paraneoptera</taxon>
        <taxon>Hemiptera</taxon>
        <taxon>Heteroptera</taxon>
        <taxon>Panheteroptera</taxon>
        <taxon>Cimicomorpha</taxon>
        <taxon>Miridae</taxon>
        <taxon>Mirini</taxon>
        <taxon>Lygus</taxon>
    </lineage>
</organism>
<reference evidence="2" key="2">
    <citation type="submission" date="2014-07" db="EMBL/GenBank/DDBJ databases">
        <authorList>
            <person name="Hull J."/>
        </authorList>
    </citation>
    <scope>NUCLEOTIDE SEQUENCE</scope>
</reference>
<dbReference type="Gene3D" id="3.30.70.270">
    <property type="match status" value="1"/>
</dbReference>
<dbReference type="EMBL" id="GBHO01021345">
    <property type="protein sequence ID" value="JAG22259.1"/>
    <property type="molecule type" value="Transcribed_RNA"/>
</dbReference>
<dbReference type="CDD" id="cd01650">
    <property type="entry name" value="RT_nLTR_like"/>
    <property type="match status" value="1"/>
</dbReference>
<dbReference type="InterPro" id="IPR000477">
    <property type="entry name" value="RT_dom"/>
</dbReference>
<dbReference type="PANTHER" id="PTHR47027:SF20">
    <property type="entry name" value="REVERSE TRANSCRIPTASE-LIKE PROTEIN WITH RNA-DIRECTED DNA POLYMERASE DOMAIN"/>
    <property type="match status" value="1"/>
</dbReference>
<feature type="domain" description="Reverse transcriptase" evidence="1">
    <location>
        <begin position="110"/>
        <end position="383"/>
    </location>
</feature>
<gene>
    <name evidence="2" type="ORF">CM83_30486</name>
</gene>
<reference evidence="2" key="1">
    <citation type="journal article" date="2014" name="PLoS ONE">
        <title>Transcriptome-Based Identification of ABC Transporters in the Western Tarnished Plant Bug Lygus hesperus.</title>
        <authorList>
            <person name="Hull J.J."/>
            <person name="Chaney K."/>
            <person name="Geib S.M."/>
            <person name="Fabrick J.A."/>
            <person name="Brent C.S."/>
            <person name="Walsh D."/>
            <person name="Lavine L.C."/>
        </authorList>
    </citation>
    <scope>NUCLEOTIDE SEQUENCE</scope>
</reference>
<dbReference type="AlphaFoldDB" id="A0A0A9XQM2"/>
<protein>
    <recommendedName>
        <fullName evidence="1">Reverse transcriptase domain-containing protein</fullName>
    </recommendedName>
</protein>
<evidence type="ECO:0000259" key="1">
    <source>
        <dbReference type="PROSITE" id="PS50878"/>
    </source>
</evidence>